<proteinExistence type="predicted"/>
<feature type="coiled-coil region" evidence="1">
    <location>
        <begin position="2"/>
        <end position="100"/>
    </location>
</feature>
<evidence type="ECO:0000313" key="3">
    <source>
        <dbReference type="RefSeq" id="XP_008563220.1"/>
    </source>
</evidence>
<reference evidence="3" key="1">
    <citation type="submission" date="2025-08" db="UniProtKB">
        <authorList>
            <consortium name="RefSeq"/>
        </authorList>
    </citation>
    <scope>IDENTIFICATION</scope>
</reference>
<keyword evidence="2" id="KW-1185">Reference proteome</keyword>
<evidence type="ECO:0000256" key="1">
    <source>
        <dbReference type="SAM" id="Coils"/>
    </source>
</evidence>
<feature type="non-terminal residue" evidence="3">
    <location>
        <position position="108"/>
    </location>
</feature>
<protein>
    <submittedName>
        <fullName evidence="3">Thyroid receptor-interacting protein 11-like</fullName>
    </submittedName>
</protein>
<dbReference type="RefSeq" id="XP_008563220.1">
    <property type="nucleotide sequence ID" value="XM_008564998.1"/>
</dbReference>
<dbReference type="GeneID" id="103583769"/>
<gene>
    <name evidence="3" type="primary">LOC103583769</name>
</gene>
<name>A0ABM0Q4C9_GALVR</name>
<accession>A0ABM0Q4C9</accession>
<keyword evidence="1" id="KW-0175">Coiled coil</keyword>
<dbReference type="Proteomes" id="UP000694923">
    <property type="component" value="Unplaced"/>
</dbReference>
<dbReference type="Gene3D" id="1.20.5.1700">
    <property type="match status" value="1"/>
</dbReference>
<organism evidence="2 3">
    <name type="scientific">Galeopterus variegatus</name>
    <name type="common">Malayan flying lemur</name>
    <name type="synonym">Cynocephalus variegatus</name>
    <dbReference type="NCBI Taxonomy" id="482537"/>
    <lineage>
        <taxon>Eukaryota</taxon>
        <taxon>Metazoa</taxon>
        <taxon>Chordata</taxon>
        <taxon>Craniata</taxon>
        <taxon>Vertebrata</taxon>
        <taxon>Euteleostomi</taxon>
        <taxon>Mammalia</taxon>
        <taxon>Eutheria</taxon>
        <taxon>Euarchontoglires</taxon>
        <taxon>Dermoptera</taxon>
        <taxon>Cynocephalidae</taxon>
        <taxon>Galeopterus</taxon>
    </lineage>
</organism>
<sequence>MHRRYLEELSYYEERIEELKNLLQEGGSGVTGTDHSKIYEMRKTIQVLQAEKMESTKQIQELEDKIKDINEKLSSAENDRDVLRREQEQLNVEKRQIIEECEILKLDC</sequence>
<evidence type="ECO:0000313" key="2">
    <source>
        <dbReference type="Proteomes" id="UP000694923"/>
    </source>
</evidence>